<dbReference type="Pfam" id="PF13180">
    <property type="entry name" value="PDZ_2"/>
    <property type="match status" value="1"/>
</dbReference>
<dbReference type="InterPro" id="IPR036034">
    <property type="entry name" value="PDZ_sf"/>
</dbReference>
<dbReference type="InterPro" id="IPR008269">
    <property type="entry name" value="Lon_proteolytic"/>
</dbReference>
<dbReference type="EMBL" id="BAAAHP010000163">
    <property type="protein sequence ID" value="GAA0895561.1"/>
    <property type="molecule type" value="Genomic_DNA"/>
</dbReference>
<comment type="caution">
    <text evidence="2">The sequence shown here is derived from an EMBL/GenBank/DDBJ whole genome shotgun (WGS) entry which is preliminary data.</text>
</comment>
<dbReference type="Pfam" id="PF05362">
    <property type="entry name" value="Lon_C"/>
    <property type="match status" value="1"/>
</dbReference>
<evidence type="ECO:0000259" key="1">
    <source>
        <dbReference type="PROSITE" id="PS50106"/>
    </source>
</evidence>
<evidence type="ECO:0000313" key="2">
    <source>
        <dbReference type="EMBL" id="GAA0895561.1"/>
    </source>
</evidence>
<dbReference type="InterPro" id="IPR020568">
    <property type="entry name" value="Ribosomal_Su5_D2-typ_SF"/>
</dbReference>
<gene>
    <name evidence="2" type="ORF">GCM10009559_51690</name>
</gene>
<dbReference type="Gene3D" id="2.30.42.10">
    <property type="match status" value="1"/>
</dbReference>
<proteinExistence type="predicted"/>
<reference evidence="3" key="1">
    <citation type="journal article" date="2019" name="Int. J. Syst. Evol. Microbiol.">
        <title>The Global Catalogue of Microorganisms (GCM) 10K type strain sequencing project: providing services to taxonomists for standard genome sequencing and annotation.</title>
        <authorList>
            <consortium name="The Broad Institute Genomics Platform"/>
            <consortium name="The Broad Institute Genome Sequencing Center for Infectious Disease"/>
            <person name="Wu L."/>
            <person name="Ma J."/>
        </authorList>
    </citation>
    <scope>NUCLEOTIDE SEQUENCE [LARGE SCALE GENOMIC DNA]</scope>
    <source>
        <strain evidence="3">JCM 11117</strain>
    </source>
</reference>
<sequence length="373" mass="38593">MAPTVRGYELLSCSRSACRGGRTQIPRARGLGCAVVNRRTWTVVSASMLALALGVLGATLPVPMVALGPGPTYDTLGVVDGTTVVEVEGLPVHPTTGHLNMTTVSVTDRLTMFSALALWASPQNQVVPREPIYPSNMSLEDIQQQNSAQFTSSESNAEAAALAELQLPATVVVTSLVPETPAAAILQPGDELLAVGGQPMSSVREVTDALAPTRPGDLVAVQYRREGEVRDVEVPLAARPDRDQGLLGVILGARLRDGDIRISLGGIGGPSAGLMFALAVVDKLTPDDLSGGRFVAGTGAIEPTGTVTPINGIPFKMRKAFDEGATVFLVPEANCAEAVATNPGGLQLVRVGSLHDAVTALRSLNTGGPVPAC</sequence>
<dbReference type="InterPro" id="IPR014721">
    <property type="entry name" value="Ribsml_uS5_D2-typ_fold_subgr"/>
</dbReference>
<organism evidence="2 3">
    <name type="scientific">Pseudonocardia zijingensis</name>
    <dbReference type="NCBI Taxonomy" id="153376"/>
    <lineage>
        <taxon>Bacteria</taxon>
        <taxon>Bacillati</taxon>
        <taxon>Actinomycetota</taxon>
        <taxon>Actinomycetes</taxon>
        <taxon>Pseudonocardiales</taxon>
        <taxon>Pseudonocardiaceae</taxon>
        <taxon>Pseudonocardia</taxon>
    </lineage>
</organism>
<dbReference type="PROSITE" id="PS50106">
    <property type="entry name" value="PDZ"/>
    <property type="match status" value="1"/>
</dbReference>
<dbReference type="SUPFAM" id="SSF54211">
    <property type="entry name" value="Ribosomal protein S5 domain 2-like"/>
    <property type="match status" value="1"/>
</dbReference>
<dbReference type="Gene3D" id="3.30.230.10">
    <property type="match status" value="1"/>
</dbReference>
<feature type="domain" description="PDZ" evidence="1">
    <location>
        <begin position="171"/>
        <end position="207"/>
    </location>
</feature>
<protein>
    <submittedName>
        <fullName evidence="2">PDZ domain-containing protein</fullName>
    </submittedName>
</protein>
<name>A0ABP3YL98_9PSEU</name>
<dbReference type="Proteomes" id="UP001499967">
    <property type="component" value="Unassembled WGS sequence"/>
</dbReference>
<keyword evidence="3" id="KW-1185">Reference proteome</keyword>
<accession>A0ABP3YL98</accession>
<dbReference type="SMART" id="SM00228">
    <property type="entry name" value="PDZ"/>
    <property type="match status" value="1"/>
</dbReference>
<evidence type="ECO:0000313" key="3">
    <source>
        <dbReference type="Proteomes" id="UP001499967"/>
    </source>
</evidence>
<dbReference type="SUPFAM" id="SSF50156">
    <property type="entry name" value="PDZ domain-like"/>
    <property type="match status" value="1"/>
</dbReference>
<dbReference type="InterPro" id="IPR001478">
    <property type="entry name" value="PDZ"/>
</dbReference>